<feature type="domain" description="DUF7918" evidence="1">
    <location>
        <begin position="10"/>
        <end position="216"/>
    </location>
</feature>
<dbReference type="AlphaFoldDB" id="A0A1J9PR18"/>
<dbReference type="PANTHER" id="PTHR36223">
    <property type="entry name" value="BETA-LACTAMASE-TYPE TRANSPEPTIDASE FOLD DOMAIN CONTAINING PROTEIN"/>
    <property type="match status" value="1"/>
</dbReference>
<dbReference type="Pfam" id="PF25534">
    <property type="entry name" value="DUF7918"/>
    <property type="match status" value="1"/>
</dbReference>
<proteinExistence type="predicted"/>
<name>A0A1J9PR18_9EURO</name>
<dbReference type="VEuPathDB" id="FungiDB:AJ78_01120"/>
<evidence type="ECO:0000313" key="3">
    <source>
        <dbReference type="Proteomes" id="UP000182235"/>
    </source>
</evidence>
<dbReference type="Proteomes" id="UP000182235">
    <property type="component" value="Unassembled WGS sequence"/>
</dbReference>
<protein>
    <recommendedName>
        <fullName evidence="1">DUF7918 domain-containing protein</fullName>
    </recommendedName>
</protein>
<gene>
    <name evidence="2" type="ORF">AJ78_01120</name>
</gene>
<dbReference type="OrthoDB" id="3364132at2759"/>
<evidence type="ECO:0000313" key="2">
    <source>
        <dbReference type="EMBL" id="OJD18865.1"/>
    </source>
</evidence>
<dbReference type="PANTHER" id="PTHR36223:SF1">
    <property type="entry name" value="TRANSCRIPTION ELONGATION FACTOR EAF N-TERMINAL DOMAIN-CONTAINING PROTEIN"/>
    <property type="match status" value="1"/>
</dbReference>
<dbReference type="InterPro" id="IPR057678">
    <property type="entry name" value="DUF7918"/>
</dbReference>
<dbReference type="STRING" id="1447872.A0A1J9PR18"/>
<comment type="caution">
    <text evidence="2">The sequence shown here is derived from an EMBL/GenBank/DDBJ whole genome shotgun (WGS) entry which is preliminary data.</text>
</comment>
<accession>A0A1J9PR18</accession>
<keyword evidence="3" id="KW-1185">Reference proteome</keyword>
<reference evidence="2 3" key="1">
    <citation type="submission" date="2015-07" db="EMBL/GenBank/DDBJ databases">
        <title>Emmonsia species relationships and genome sequence.</title>
        <authorList>
            <consortium name="The Broad Institute Genomics Platform"/>
            <person name="Cuomo C.A."/>
            <person name="Munoz J.F."/>
            <person name="Imamovic A."/>
            <person name="Priest M.E."/>
            <person name="Young S."/>
            <person name="Clay O.K."/>
            <person name="McEwen J.G."/>
        </authorList>
    </citation>
    <scope>NUCLEOTIDE SEQUENCE [LARGE SCALE GENOMIC DNA]</scope>
    <source>
        <strain evidence="2 3">UAMH 9510</strain>
    </source>
</reference>
<sequence>MVTMNNLVMASVLIDGKPAQEYSTGECDETHSFTRYIESKAGFEYCIQIVAASDFIHANSIACELTIDGQKECRLLRLNKDGHDLVYVWDGAQFIENDRPLKKPYNFAEVTPSETSSISAPNPEVGTIRVEIWRAEHDQTKGHELEWPTPFKPITDISDKVTKWSGINQVTSLGVGKEIDMGEYGLHLPIRKIDQNPLIAAEFLYRSGEGLIELGVTSPPDPLAVPQNERAEEECLANERLQSMRQNLFRSAVEMSPKGGVITLPLHTKPVEARNSSERITSCSNRLDQ</sequence>
<dbReference type="EMBL" id="LGRN01000023">
    <property type="protein sequence ID" value="OJD18865.1"/>
    <property type="molecule type" value="Genomic_DNA"/>
</dbReference>
<evidence type="ECO:0000259" key="1">
    <source>
        <dbReference type="Pfam" id="PF25534"/>
    </source>
</evidence>
<organism evidence="2 3">
    <name type="scientific">Emergomyces pasteurianus Ep9510</name>
    <dbReference type="NCBI Taxonomy" id="1447872"/>
    <lineage>
        <taxon>Eukaryota</taxon>
        <taxon>Fungi</taxon>
        <taxon>Dikarya</taxon>
        <taxon>Ascomycota</taxon>
        <taxon>Pezizomycotina</taxon>
        <taxon>Eurotiomycetes</taxon>
        <taxon>Eurotiomycetidae</taxon>
        <taxon>Onygenales</taxon>
        <taxon>Ajellomycetaceae</taxon>
        <taxon>Emergomyces</taxon>
    </lineage>
</organism>